<evidence type="ECO:0000256" key="1">
    <source>
        <dbReference type="ARBA" id="ARBA00004418"/>
    </source>
</evidence>
<sequence>MNFSLYYHTLKHVKPIQLYYQVYYRLKNRFFKDSLSSCSLKSFPIHLKSLLLFKDSYKGNQSFEFLNLEKEFTDIDWNYNSYGKLWTYNLNYFDFLNQEHISEAAGLKLIKDFIEKGPDLMDGIEPYPISLRGINWIKFLSRYGITDSSIDSFLYRDYQRLSKNLEYHLLANHLLENGFSLLFGAYYFQDDNLYKKADKILKEELEEQILEDGTHFELSPMYHQIIFHRLLDSYNLVKNNRWKDQELILLLREKARLMFGWLESISFKNGEIPYLNDSTFGIAPTTSELTEYAVSLGLKPKKMRLGDSGYRKWNVNDMEIIMDVGQIAPSYQPGHSHADSLQFVLNYKDKPIVVDTGISTYEKNERRQLERSTASHNTVTINGENSSKVWGGFRVADRAKVVLVSDESKKIEAYHNGFTKQGVIHHRKFQFAEAQFSIEDKLVASNETYEATGHIHFHPDCDIELKESSIIINKEIEVHILGAEKLELMTYDFAEGFNQLKSARKIAYDFKHQVRINIQSIIGNNRTVHENYDLQTVFKAALNN</sequence>
<dbReference type="PANTHER" id="PTHR39210:SF1">
    <property type="entry name" value="HEPARIN-SULFATE LYASE"/>
    <property type="match status" value="1"/>
</dbReference>
<organism evidence="7 8">
    <name type="scientific">Christiangramia sediminicola</name>
    <dbReference type="NCBI Taxonomy" id="3073267"/>
    <lineage>
        <taxon>Bacteria</taxon>
        <taxon>Pseudomonadati</taxon>
        <taxon>Bacteroidota</taxon>
        <taxon>Flavobacteriia</taxon>
        <taxon>Flavobacteriales</taxon>
        <taxon>Flavobacteriaceae</taxon>
        <taxon>Christiangramia</taxon>
    </lineage>
</organism>
<dbReference type="Pfam" id="PF07940">
    <property type="entry name" value="Hepar_II_III_C"/>
    <property type="match status" value="1"/>
</dbReference>
<gene>
    <name evidence="7" type="ORF">RE431_01745</name>
</gene>
<dbReference type="GO" id="GO:0016829">
    <property type="term" value="F:lyase activity"/>
    <property type="evidence" value="ECO:0007669"/>
    <property type="project" value="UniProtKB-KW"/>
</dbReference>
<dbReference type="SUPFAM" id="SSF48230">
    <property type="entry name" value="Chondroitin AC/alginate lyase"/>
    <property type="match status" value="1"/>
</dbReference>
<dbReference type="InterPro" id="IPR031680">
    <property type="entry name" value="Hepar_II_III_N"/>
</dbReference>
<keyword evidence="2" id="KW-0732">Signal</keyword>
<evidence type="ECO:0000256" key="3">
    <source>
        <dbReference type="ARBA" id="ARBA00022764"/>
    </source>
</evidence>
<comment type="caution">
    <text evidence="7">The sequence shown here is derived from an EMBL/GenBank/DDBJ whole genome shotgun (WGS) entry which is preliminary data.</text>
</comment>
<reference evidence="8" key="1">
    <citation type="submission" date="2023-07" db="EMBL/GenBank/DDBJ databases">
        <title>Christiangramia sp. SM2212., a novel bacterium of the family Flavobacteriaceae isolated from the sea sediment.</title>
        <authorList>
            <person name="Wang J."/>
            <person name="Zhang X."/>
        </authorList>
    </citation>
    <scope>NUCLEOTIDE SEQUENCE [LARGE SCALE GENOMIC DNA]</scope>
    <source>
        <strain evidence="8">SM2212</strain>
    </source>
</reference>
<evidence type="ECO:0000259" key="5">
    <source>
        <dbReference type="Pfam" id="PF07940"/>
    </source>
</evidence>
<dbReference type="PANTHER" id="PTHR39210">
    <property type="entry name" value="HEPARIN-SULFATE LYASE"/>
    <property type="match status" value="1"/>
</dbReference>
<accession>A0ABU1EMC9</accession>
<evidence type="ECO:0000313" key="7">
    <source>
        <dbReference type="EMBL" id="MDR5589343.1"/>
    </source>
</evidence>
<evidence type="ECO:0000256" key="4">
    <source>
        <dbReference type="ARBA" id="ARBA00023239"/>
    </source>
</evidence>
<feature type="domain" description="Heparinase II/III-like C-terminal" evidence="5">
    <location>
        <begin position="304"/>
        <end position="472"/>
    </location>
</feature>
<comment type="subcellular location">
    <subcellularLocation>
        <location evidence="1">Periplasm</location>
    </subcellularLocation>
</comment>
<feature type="domain" description="Heparin-sulfate lyase N-terminal" evidence="6">
    <location>
        <begin position="136"/>
        <end position="280"/>
    </location>
</feature>
<dbReference type="InterPro" id="IPR008929">
    <property type="entry name" value="Chondroitin_lyas"/>
</dbReference>
<proteinExistence type="predicted"/>
<dbReference type="Gene3D" id="1.50.10.100">
    <property type="entry name" value="Chondroitin AC/alginate lyase"/>
    <property type="match status" value="1"/>
</dbReference>
<evidence type="ECO:0000256" key="2">
    <source>
        <dbReference type="ARBA" id="ARBA00022729"/>
    </source>
</evidence>
<dbReference type="Gene3D" id="2.70.98.70">
    <property type="match status" value="1"/>
</dbReference>
<dbReference type="InterPro" id="IPR012480">
    <property type="entry name" value="Hepar_II_III_C"/>
</dbReference>
<name>A0ABU1EMC9_9FLAO</name>
<dbReference type="Proteomes" id="UP001257234">
    <property type="component" value="Unassembled WGS sequence"/>
</dbReference>
<dbReference type="Pfam" id="PF16889">
    <property type="entry name" value="Hepar_II_III_N"/>
    <property type="match status" value="1"/>
</dbReference>
<dbReference type="EMBL" id="JAVJIU010000001">
    <property type="protein sequence ID" value="MDR5589343.1"/>
    <property type="molecule type" value="Genomic_DNA"/>
</dbReference>
<keyword evidence="4 7" id="KW-0456">Lyase</keyword>
<evidence type="ECO:0000259" key="6">
    <source>
        <dbReference type="Pfam" id="PF16889"/>
    </source>
</evidence>
<keyword evidence="8" id="KW-1185">Reference proteome</keyword>
<keyword evidence="3" id="KW-0574">Periplasm</keyword>
<dbReference type="RefSeq" id="WP_309560234.1">
    <property type="nucleotide sequence ID" value="NZ_JAVJIU010000001.1"/>
</dbReference>
<protein>
    <submittedName>
        <fullName evidence="7">Alginate lyase family protein</fullName>
    </submittedName>
</protein>
<evidence type="ECO:0000313" key="8">
    <source>
        <dbReference type="Proteomes" id="UP001257234"/>
    </source>
</evidence>